<dbReference type="RefSeq" id="WP_005299297.1">
    <property type="nucleotide sequence ID" value="NZ_PYOG01000022.1"/>
</dbReference>
<reference evidence="1 2" key="1">
    <citation type="submission" date="2018-06" db="EMBL/GenBank/DDBJ databases">
        <authorList>
            <consortium name="Pathogen Informatics"/>
            <person name="Doyle S."/>
        </authorList>
    </citation>
    <scope>NUCLEOTIDE SEQUENCE [LARGE SCALE GENOMIC DNA]</scope>
    <source>
        <strain evidence="1 2">NCTC11647</strain>
    </source>
</reference>
<organism evidence="1 2">
    <name type="scientific">Photobacterium damselae</name>
    <dbReference type="NCBI Taxonomy" id="38293"/>
    <lineage>
        <taxon>Bacteria</taxon>
        <taxon>Pseudomonadati</taxon>
        <taxon>Pseudomonadota</taxon>
        <taxon>Gammaproteobacteria</taxon>
        <taxon>Vibrionales</taxon>
        <taxon>Vibrionaceae</taxon>
        <taxon>Photobacterium</taxon>
    </lineage>
</organism>
<dbReference type="InterPro" id="IPR006521">
    <property type="entry name" value="Tail_protein_I"/>
</dbReference>
<dbReference type="NCBIfam" id="TIGR01634">
    <property type="entry name" value="tail_P2_I"/>
    <property type="match status" value="1"/>
</dbReference>
<evidence type="ECO:0000313" key="2">
    <source>
        <dbReference type="Proteomes" id="UP000251647"/>
    </source>
</evidence>
<dbReference type="Pfam" id="PF09684">
    <property type="entry name" value="Tail_P2_I"/>
    <property type="match status" value="1"/>
</dbReference>
<proteinExistence type="predicted"/>
<dbReference type="AlphaFoldDB" id="A0A2T3QH19"/>
<gene>
    <name evidence="1" type="ORF">NCTC11647_01363</name>
</gene>
<sequence>MSEEIDHFISVQPENRTLIEESLEYAWHQVIAKQKDPFPELKQPLLTPNDFVSLLAGERGVTDWRPEDTIEQQRKTADKAFEIHRKAGTRHGLAVAMDALDCDIEVTPWYQMRSPPGPYHLEIVAWKRNSPVDKKTTERMLQRVENTKSERDSVDLIFAFGLDSGFSVSGVQERAIMETDSSVTGLMPTSPVCALDTQVAGAVEHVIENEMSVCGVLPNDALCQGGIYFGGGTKMLMCTDITLGAMKTC</sequence>
<dbReference type="OrthoDB" id="9794793at2"/>
<name>A0A2T3QH19_PHODM</name>
<accession>A0A2T3QH19</accession>
<dbReference type="Proteomes" id="UP000251647">
    <property type="component" value="Unassembled WGS sequence"/>
</dbReference>
<protein>
    <submittedName>
        <fullName evidence="1">Bacteriophage P2-related tail formation protein</fullName>
    </submittedName>
</protein>
<evidence type="ECO:0000313" key="1">
    <source>
        <dbReference type="EMBL" id="SPY28274.1"/>
    </source>
</evidence>
<dbReference type="EMBL" id="UATL01000001">
    <property type="protein sequence ID" value="SPY28274.1"/>
    <property type="molecule type" value="Genomic_DNA"/>
</dbReference>